<evidence type="ECO:0000256" key="2">
    <source>
        <dbReference type="ARBA" id="ARBA00022481"/>
    </source>
</evidence>
<keyword evidence="4" id="KW-1133">Transmembrane helix</keyword>
<gene>
    <name evidence="5" type="primary">pilE_2</name>
    <name evidence="5" type="ORF">AVENLUH13518_03196</name>
</gene>
<sequence length="176" mass="18440">MQRGFTLIELMIAVAIIGILAAIALPAYRNYIVSVRVVEGLNLASGAKSALMAEAIATPIDLQVVADAWNKQADNNGATSKYVESVLIDPQSGEITATLNSSTVGVGATENTLILSPYIHVDKTTILVLKDALTNGDNGTVDWACSSKTQETAKAMGMLGATLGTIQPKYVPSSCR</sequence>
<accession>A0A150HPK0</accession>
<organism evidence="5 6">
    <name type="scientific">Acinetobacter venetianus</name>
    <dbReference type="NCBI Taxonomy" id="52133"/>
    <lineage>
        <taxon>Bacteria</taxon>
        <taxon>Pseudomonadati</taxon>
        <taxon>Pseudomonadota</taxon>
        <taxon>Gammaproteobacteria</taxon>
        <taxon>Moraxellales</taxon>
        <taxon>Moraxellaceae</taxon>
        <taxon>Acinetobacter</taxon>
    </lineage>
</organism>
<name>A0A150HPK0_9GAMM</name>
<dbReference type="Pfam" id="PF00114">
    <property type="entry name" value="Pilin"/>
    <property type="match status" value="1"/>
</dbReference>
<dbReference type="EMBL" id="JRHX01000092">
    <property type="protein sequence ID" value="KXZ68471.1"/>
    <property type="molecule type" value="Genomic_DNA"/>
</dbReference>
<dbReference type="InterPro" id="IPR045584">
    <property type="entry name" value="Pilin-like"/>
</dbReference>
<dbReference type="AlphaFoldDB" id="A0A150HPK0"/>
<protein>
    <submittedName>
        <fullName evidence="5">Fimbrial protein</fullName>
    </submittedName>
</protein>
<dbReference type="InterPro" id="IPR012902">
    <property type="entry name" value="N_methyl_site"/>
</dbReference>
<keyword evidence="4" id="KW-0812">Transmembrane</keyword>
<dbReference type="NCBIfam" id="TIGR02532">
    <property type="entry name" value="IV_pilin_GFxxxE"/>
    <property type="match status" value="1"/>
</dbReference>
<dbReference type="PROSITE" id="PS00409">
    <property type="entry name" value="PROKAR_NTER_METHYL"/>
    <property type="match status" value="1"/>
</dbReference>
<dbReference type="SUPFAM" id="SSF54523">
    <property type="entry name" value="Pili subunits"/>
    <property type="match status" value="1"/>
</dbReference>
<dbReference type="GO" id="GO:0009289">
    <property type="term" value="C:pilus"/>
    <property type="evidence" value="ECO:0007669"/>
    <property type="project" value="InterPro"/>
</dbReference>
<dbReference type="InterPro" id="IPR001082">
    <property type="entry name" value="Pilin"/>
</dbReference>
<evidence type="ECO:0000256" key="3">
    <source>
        <dbReference type="RuleBase" id="RU000389"/>
    </source>
</evidence>
<dbReference type="PATRIC" id="fig|52133.19.peg.3247"/>
<reference evidence="5 6" key="1">
    <citation type="journal article" date="2016" name="Sci. Rep.">
        <title>Genomic and phenotypic characterization of the species Acinetobacter venetianus.</title>
        <authorList>
            <person name="Fondi M."/>
            <person name="Maida I."/>
            <person name="Perrin E."/>
            <person name="Orlandini V."/>
            <person name="La Torre L."/>
            <person name="Bosi E."/>
            <person name="Negroni A."/>
            <person name="Zanaroli G."/>
            <person name="Fava F."/>
            <person name="Decorosi F."/>
            <person name="Giovannetti L."/>
            <person name="Viti C."/>
            <person name="Vaneechoutte M."/>
            <person name="Dijkshoorn L."/>
            <person name="Fani R."/>
        </authorList>
    </citation>
    <scope>NUCLEOTIDE SEQUENCE [LARGE SCALE GENOMIC DNA]</scope>
    <source>
        <strain evidence="5 6">LUH13518</strain>
    </source>
</reference>
<feature type="transmembrane region" description="Helical" evidence="4">
    <location>
        <begin position="7"/>
        <end position="28"/>
    </location>
</feature>
<evidence type="ECO:0000313" key="5">
    <source>
        <dbReference type="EMBL" id="KXZ68471.1"/>
    </source>
</evidence>
<keyword evidence="2" id="KW-0488">Methylation</keyword>
<proteinExistence type="inferred from homology"/>
<dbReference type="GO" id="GO:0007155">
    <property type="term" value="P:cell adhesion"/>
    <property type="evidence" value="ECO:0007669"/>
    <property type="project" value="InterPro"/>
</dbReference>
<dbReference type="Gene3D" id="3.30.700.10">
    <property type="entry name" value="Glycoprotein, Type 4 Pilin"/>
    <property type="match status" value="1"/>
</dbReference>
<keyword evidence="3" id="KW-0281">Fimbrium</keyword>
<evidence type="ECO:0000313" key="6">
    <source>
        <dbReference type="Proteomes" id="UP000075544"/>
    </source>
</evidence>
<dbReference type="Pfam" id="PF07963">
    <property type="entry name" value="N_methyl"/>
    <property type="match status" value="1"/>
</dbReference>
<dbReference type="RefSeq" id="WP_061525647.1">
    <property type="nucleotide sequence ID" value="NZ_JRHX01000092.1"/>
</dbReference>
<comment type="caution">
    <text evidence="5">The sequence shown here is derived from an EMBL/GenBank/DDBJ whole genome shotgun (WGS) entry which is preliminary data.</text>
</comment>
<comment type="similarity">
    <text evidence="1 3">Belongs to the N-Me-Phe pilin family.</text>
</comment>
<keyword evidence="4" id="KW-0472">Membrane</keyword>
<evidence type="ECO:0000256" key="1">
    <source>
        <dbReference type="ARBA" id="ARBA00005233"/>
    </source>
</evidence>
<dbReference type="Proteomes" id="UP000075544">
    <property type="component" value="Unassembled WGS sequence"/>
</dbReference>
<evidence type="ECO:0000256" key="4">
    <source>
        <dbReference type="SAM" id="Phobius"/>
    </source>
</evidence>